<dbReference type="AlphaFoldDB" id="A0A3Q7IWA1"/>
<dbReference type="Gramene" id="Solyc11g039917.1.1">
    <property type="protein sequence ID" value="Solyc11g039917.1.1"/>
    <property type="gene ID" value="Solyc11g039917.1"/>
</dbReference>
<dbReference type="STRING" id="4081.A0A3Q7IWA1"/>
<dbReference type="GO" id="GO:0016787">
    <property type="term" value="F:hydrolase activity"/>
    <property type="evidence" value="ECO:0007669"/>
    <property type="project" value="UniProtKB-KW"/>
</dbReference>
<evidence type="ECO:0000256" key="3">
    <source>
        <dbReference type="ARBA" id="ARBA00022722"/>
    </source>
</evidence>
<dbReference type="SUPFAM" id="SSF56672">
    <property type="entry name" value="DNA/RNA polymerases"/>
    <property type="match status" value="1"/>
</dbReference>
<dbReference type="EnsemblPlants" id="Solyc11g039917.1.1">
    <property type="protein sequence ID" value="Solyc11g039917.1.1"/>
    <property type="gene ID" value="Solyc11g039917.1"/>
</dbReference>
<name>A0A3Q7IWA1_SOLLC</name>
<dbReference type="PANTHER" id="PTHR35046">
    <property type="entry name" value="ZINC KNUCKLE (CCHC-TYPE) FAMILY PROTEIN"/>
    <property type="match status" value="1"/>
</dbReference>
<keyword evidence="3" id="KW-0540">Nuclease</keyword>
<proteinExistence type="predicted"/>
<reference evidence="8" key="2">
    <citation type="submission" date="2019-01" db="UniProtKB">
        <authorList>
            <consortium name="EnsemblPlants"/>
        </authorList>
    </citation>
    <scope>IDENTIFICATION</scope>
    <source>
        <strain evidence="8">cv. Heinz 1706</strain>
    </source>
</reference>
<feature type="domain" description="Reverse transcriptase RNase H-like" evidence="7">
    <location>
        <begin position="135"/>
        <end position="187"/>
    </location>
</feature>
<reference evidence="8" key="1">
    <citation type="journal article" date="2012" name="Nature">
        <title>The tomato genome sequence provides insights into fleshy fruit evolution.</title>
        <authorList>
            <consortium name="Tomato Genome Consortium"/>
        </authorList>
    </citation>
    <scope>NUCLEOTIDE SEQUENCE [LARGE SCALE GENOMIC DNA]</scope>
    <source>
        <strain evidence="8">cv. Heinz 1706</strain>
    </source>
</reference>
<dbReference type="Gene3D" id="3.30.70.270">
    <property type="match status" value="2"/>
</dbReference>
<evidence type="ECO:0000256" key="4">
    <source>
        <dbReference type="ARBA" id="ARBA00022759"/>
    </source>
</evidence>
<evidence type="ECO:0000256" key="2">
    <source>
        <dbReference type="ARBA" id="ARBA00022695"/>
    </source>
</evidence>
<dbReference type="InterPro" id="IPR043128">
    <property type="entry name" value="Rev_trsase/Diguanyl_cyclase"/>
</dbReference>
<dbReference type="GO" id="GO:0004519">
    <property type="term" value="F:endonuclease activity"/>
    <property type="evidence" value="ECO:0007669"/>
    <property type="project" value="UniProtKB-KW"/>
</dbReference>
<dbReference type="GO" id="GO:0003964">
    <property type="term" value="F:RNA-directed DNA polymerase activity"/>
    <property type="evidence" value="ECO:0007669"/>
    <property type="project" value="UniProtKB-KW"/>
</dbReference>
<evidence type="ECO:0000256" key="5">
    <source>
        <dbReference type="ARBA" id="ARBA00022801"/>
    </source>
</evidence>
<dbReference type="InParanoid" id="A0A3Q7IWA1"/>
<dbReference type="PANTHER" id="PTHR35046:SF9">
    <property type="entry name" value="RNA-DIRECTED DNA POLYMERASE"/>
    <property type="match status" value="1"/>
</dbReference>
<keyword evidence="6" id="KW-0695">RNA-directed DNA polymerase</keyword>
<organism evidence="8">
    <name type="scientific">Solanum lycopersicum</name>
    <name type="common">Tomato</name>
    <name type="synonym">Lycopersicon esculentum</name>
    <dbReference type="NCBI Taxonomy" id="4081"/>
    <lineage>
        <taxon>Eukaryota</taxon>
        <taxon>Viridiplantae</taxon>
        <taxon>Streptophyta</taxon>
        <taxon>Embryophyta</taxon>
        <taxon>Tracheophyta</taxon>
        <taxon>Spermatophyta</taxon>
        <taxon>Magnoliopsida</taxon>
        <taxon>eudicotyledons</taxon>
        <taxon>Gunneridae</taxon>
        <taxon>Pentapetalae</taxon>
        <taxon>asterids</taxon>
        <taxon>lamiids</taxon>
        <taxon>Solanales</taxon>
        <taxon>Solanaceae</taxon>
        <taxon>Solanoideae</taxon>
        <taxon>Solaneae</taxon>
        <taxon>Solanum</taxon>
        <taxon>Solanum subgen. Lycopersicon</taxon>
    </lineage>
</organism>
<protein>
    <recommendedName>
        <fullName evidence="7">Reverse transcriptase RNase H-like domain-containing protein</fullName>
    </recommendedName>
</protein>
<accession>A0A3Q7IWA1</accession>
<keyword evidence="4" id="KW-0255">Endonuclease</keyword>
<keyword evidence="5" id="KW-0378">Hydrolase</keyword>
<keyword evidence="9" id="KW-1185">Reference proteome</keyword>
<dbReference type="InterPro" id="IPR043502">
    <property type="entry name" value="DNA/RNA_pol_sf"/>
</dbReference>
<keyword evidence="2" id="KW-0548">Nucleotidyltransferase</keyword>
<keyword evidence="1" id="KW-0808">Transferase</keyword>
<evidence type="ECO:0000313" key="9">
    <source>
        <dbReference type="Proteomes" id="UP000004994"/>
    </source>
</evidence>
<evidence type="ECO:0000313" key="8">
    <source>
        <dbReference type="EnsemblPlants" id="Solyc11g039917.1.1"/>
    </source>
</evidence>
<evidence type="ECO:0000256" key="6">
    <source>
        <dbReference type="ARBA" id="ARBA00022918"/>
    </source>
</evidence>
<dbReference type="Pfam" id="PF17917">
    <property type="entry name" value="RT_RNaseH"/>
    <property type="match status" value="1"/>
</dbReference>
<dbReference type="OMA" id="NISIKYM"/>
<evidence type="ECO:0000259" key="7">
    <source>
        <dbReference type="Pfam" id="PF17917"/>
    </source>
</evidence>
<dbReference type="Proteomes" id="UP000004994">
    <property type="component" value="Chromosome 11"/>
</dbReference>
<evidence type="ECO:0000256" key="1">
    <source>
        <dbReference type="ARBA" id="ARBA00022679"/>
    </source>
</evidence>
<sequence length="247" mass="29539">MCVHCRAINKITVKYRHPMPRLDNMLDQFVYHQILMTPGDEWKTTFLWWYILIVSTSLEEHMEYLREQQLYANLATCTIFVDKLKLFKVDEDKTKVIKEWPIPKCAIDVRSFHGLASFYRRFVKDFRKLVLLLREVIKSISEKLSGATLNYSTYDRELYALVRGLTTWSYYIRPREFVIKTYHESLRDSDFGVAYNSCLKDPFEKFTLRLPKMRNVKDSVFIVVDRFSKIILEIMLTNWIFLVSIRG</sequence>
<dbReference type="InterPro" id="IPR041373">
    <property type="entry name" value="RT_RNaseH"/>
</dbReference>